<proteinExistence type="predicted"/>
<protein>
    <submittedName>
        <fullName evidence="2">PPC domain-containing protein</fullName>
    </submittedName>
</protein>
<evidence type="ECO:0000259" key="1">
    <source>
        <dbReference type="Pfam" id="PF04151"/>
    </source>
</evidence>
<dbReference type="InterPro" id="IPR007280">
    <property type="entry name" value="Peptidase_C_arc/bac"/>
</dbReference>
<dbReference type="Gene3D" id="2.60.120.380">
    <property type="match status" value="1"/>
</dbReference>
<comment type="caution">
    <text evidence="2">The sequence shown here is derived from an EMBL/GenBank/DDBJ whole genome shotgun (WGS) entry which is preliminary data.</text>
</comment>
<dbReference type="Proteomes" id="UP001464891">
    <property type="component" value="Unassembled WGS sequence"/>
</dbReference>
<feature type="domain" description="Peptidase C-terminal archaeal/bacterial" evidence="1">
    <location>
        <begin position="84"/>
        <end position="148"/>
    </location>
</feature>
<accession>A0ABV0J4U8</accession>
<keyword evidence="3" id="KW-1185">Reference proteome</keyword>
<dbReference type="EMBL" id="JAMPKM010000001">
    <property type="protein sequence ID" value="MEP0816170.1"/>
    <property type="molecule type" value="Genomic_DNA"/>
</dbReference>
<reference evidence="2 3" key="1">
    <citation type="submission" date="2022-04" db="EMBL/GenBank/DDBJ databases">
        <title>Positive selection, recombination, and allopatry shape intraspecific diversity of widespread and dominant cyanobacteria.</title>
        <authorList>
            <person name="Wei J."/>
            <person name="Shu W."/>
            <person name="Hu C."/>
        </authorList>
    </citation>
    <scope>NUCLEOTIDE SEQUENCE [LARGE SCALE GENOMIC DNA]</scope>
    <source>
        <strain evidence="2 3">GB2-A4</strain>
    </source>
</reference>
<sequence length="171" mass="18733">MLFLYSHLCLMRSLNFFVLNRPAACWHKFILSLASAVLASTFAPVAVEARSQLYKPPALQFNRSISDQLSNRDIPTGQGGFARDYVITCKAREQITITVTSETFDPMLAVISPDGSTLAENDDAEDGTTNAALAVTIPQSDRYTIRVQNFGQTTGGSFQLQVTRSPAQQIP</sequence>
<gene>
    <name evidence="2" type="ORF">NC998_03560</name>
</gene>
<evidence type="ECO:0000313" key="3">
    <source>
        <dbReference type="Proteomes" id="UP001464891"/>
    </source>
</evidence>
<organism evidence="2 3">
    <name type="scientific">Trichocoleus desertorum GB2-A4</name>
    <dbReference type="NCBI Taxonomy" id="2933944"/>
    <lineage>
        <taxon>Bacteria</taxon>
        <taxon>Bacillati</taxon>
        <taxon>Cyanobacteriota</taxon>
        <taxon>Cyanophyceae</taxon>
        <taxon>Leptolyngbyales</taxon>
        <taxon>Trichocoleusaceae</taxon>
        <taxon>Trichocoleus</taxon>
    </lineage>
</organism>
<dbReference type="Pfam" id="PF04151">
    <property type="entry name" value="PPC"/>
    <property type="match status" value="1"/>
</dbReference>
<evidence type="ECO:0000313" key="2">
    <source>
        <dbReference type="EMBL" id="MEP0816170.1"/>
    </source>
</evidence>
<name>A0ABV0J4U8_9CYAN</name>